<proteinExistence type="predicted"/>
<dbReference type="EMBL" id="VSSQ01086007">
    <property type="protein sequence ID" value="MPN33483.1"/>
    <property type="molecule type" value="Genomic_DNA"/>
</dbReference>
<organism evidence="1">
    <name type="scientific">bioreactor metagenome</name>
    <dbReference type="NCBI Taxonomy" id="1076179"/>
    <lineage>
        <taxon>unclassified sequences</taxon>
        <taxon>metagenomes</taxon>
        <taxon>ecological metagenomes</taxon>
    </lineage>
</organism>
<protein>
    <submittedName>
        <fullName evidence="1">Uncharacterized protein</fullName>
    </submittedName>
</protein>
<sequence length="68" mass="8024">MKWKSKKREKQYVGMYKNYTDTTDIVSCYFSALNQMKGCSYTGQCNDIDMYSDLSSLEYKANITYENQ</sequence>
<accession>A0A645HCG0</accession>
<dbReference type="AlphaFoldDB" id="A0A645HCG0"/>
<comment type="caution">
    <text evidence="1">The sequence shown here is derived from an EMBL/GenBank/DDBJ whole genome shotgun (WGS) entry which is preliminary data.</text>
</comment>
<evidence type="ECO:0000313" key="1">
    <source>
        <dbReference type="EMBL" id="MPN33483.1"/>
    </source>
</evidence>
<gene>
    <name evidence="1" type="ORF">SDC9_180971</name>
</gene>
<reference evidence="1" key="1">
    <citation type="submission" date="2019-08" db="EMBL/GenBank/DDBJ databases">
        <authorList>
            <person name="Kucharzyk K."/>
            <person name="Murdoch R.W."/>
            <person name="Higgins S."/>
            <person name="Loffler F."/>
        </authorList>
    </citation>
    <scope>NUCLEOTIDE SEQUENCE</scope>
</reference>
<name>A0A645HCG0_9ZZZZ</name>